<dbReference type="GO" id="GO:0043111">
    <property type="term" value="P:replication fork arrest"/>
    <property type="evidence" value="ECO:0007669"/>
    <property type="project" value="TreeGrafter"/>
</dbReference>
<gene>
    <name evidence="6" type="ORF">BpHYR1_051998</name>
</gene>
<feature type="region of interest" description="Disordered" evidence="4">
    <location>
        <begin position="239"/>
        <end position="259"/>
    </location>
</feature>
<proteinExistence type="predicted"/>
<dbReference type="PANTHER" id="PTHR22940">
    <property type="entry name" value="TIMEOUT/TIMELESS-2"/>
    <property type="match status" value="1"/>
</dbReference>
<keyword evidence="3" id="KW-0131">Cell cycle</keyword>
<reference evidence="6 7" key="1">
    <citation type="journal article" date="2018" name="Sci. Rep.">
        <title>Genomic signatures of local adaptation to the degree of environmental predictability in rotifers.</title>
        <authorList>
            <person name="Franch-Gras L."/>
            <person name="Hahn C."/>
            <person name="Garcia-Roger E.M."/>
            <person name="Carmona M.J."/>
            <person name="Serra M."/>
            <person name="Gomez A."/>
        </authorList>
    </citation>
    <scope>NUCLEOTIDE SEQUENCE [LARGE SCALE GENOMIC DNA]</scope>
    <source>
        <strain evidence="6">HYR1</strain>
    </source>
</reference>
<evidence type="ECO:0000313" key="7">
    <source>
        <dbReference type="Proteomes" id="UP000276133"/>
    </source>
</evidence>
<dbReference type="GO" id="GO:0006281">
    <property type="term" value="P:DNA repair"/>
    <property type="evidence" value="ECO:0007669"/>
    <property type="project" value="TreeGrafter"/>
</dbReference>
<evidence type="ECO:0000313" key="6">
    <source>
        <dbReference type="EMBL" id="RMZ95016.1"/>
    </source>
</evidence>
<dbReference type="Pfam" id="PF04821">
    <property type="entry name" value="TIMELESS"/>
    <property type="match status" value="1"/>
</dbReference>
<keyword evidence="7" id="KW-1185">Reference proteome</keyword>
<dbReference type="OrthoDB" id="310853at2759"/>
<dbReference type="AlphaFoldDB" id="A0A3M7P7E3"/>
<dbReference type="PANTHER" id="PTHR22940:SF4">
    <property type="entry name" value="PROTEIN TIMELESS HOMOLOG"/>
    <property type="match status" value="1"/>
</dbReference>
<organism evidence="6 7">
    <name type="scientific">Brachionus plicatilis</name>
    <name type="common">Marine rotifer</name>
    <name type="synonym">Brachionus muelleri</name>
    <dbReference type="NCBI Taxonomy" id="10195"/>
    <lineage>
        <taxon>Eukaryota</taxon>
        <taxon>Metazoa</taxon>
        <taxon>Spiralia</taxon>
        <taxon>Gnathifera</taxon>
        <taxon>Rotifera</taxon>
        <taxon>Eurotatoria</taxon>
        <taxon>Monogononta</taxon>
        <taxon>Pseudotrocha</taxon>
        <taxon>Ploima</taxon>
        <taxon>Brachionidae</taxon>
        <taxon>Brachionus</taxon>
    </lineage>
</organism>
<comment type="subcellular location">
    <subcellularLocation>
        <location evidence="1">Nucleus</location>
    </subcellularLocation>
</comment>
<dbReference type="EMBL" id="REGN01012657">
    <property type="protein sequence ID" value="RMZ95016.1"/>
    <property type="molecule type" value="Genomic_DNA"/>
</dbReference>
<dbReference type="GO" id="GO:0003677">
    <property type="term" value="F:DNA binding"/>
    <property type="evidence" value="ECO:0007669"/>
    <property type="project" value="TreeGrafter"/>
</dbReference>
<dbReference type="InterPro" id="IPR044998">
    <property type="entry name" value="Timeless"/>
</dbReference>
<name>A0A3M7P7E3_BRAPC</name>
<dbReference type="GO" id="GO:0000076">
    <property type="term" value="P:DNA replication checkpoint signaling"/>
    <property type="evidence" value="ECO:0007669"/>
    <property type="project" value="TreeGrafter"/>
</dbReference>
<dbReference type="STRING" id="10195.A0A3M7P7E3"/>
<evidence type="ECO:0000256" key="3">
    <source>
        <dbReference type="ARBA" id="ARBA00023306"/>
    </source>
</evidence>
<comment type="caution">
    <text evidence="6">The sequence shown here is derived from an EMBL/GenBank/DDBJ whole genome shotgun (WGS) entry which is preliminary data.</text>
</comment>
<feature type="domain" description="Timeless N-terminal" evidence="5">
    <location>
        <begin position="21"/>
        <end position="250"/>
    </location>
</feature>
<sequence>MCSSHEIQATINAIGFLDEGEYFKGSDCLNALKDLTRYLKRDDPNEKNIRLELLKSDVLSNDLIPLLKIIKPKKESVLFDIVLRLLVNLTQSALNCFELKVPNDKFHYNVFLEIDSQLKRVKKSFADEDFIRVLSERINDVMRKEWQDRPEEEELILERILFLIRNILLIKCSEDDADRLETDINSHDNLILNFFKTDLTNHLIYMAHASINKKYTIHILEIINLMLREQSAEELAKVSENEVNLKSKRSQVEKERDIE</sequence>
<protein>
    <submittedName>
        <fullName evidence="6">Timeless-like protein</fullName>
    </submittedName>
</protein>
<evidence type="ECO:0000256" key="2">
    <source>
        <dbReference type="ARBA" id="ARBA00023242"/>
    </source>
</evidence>
<evidence type="ECO:0000256" key="1">
    <source>
        <dbReference type="ARBA" id="ARBA00004123"/>
    </source>
</evidence>
<dbReference type="GO" id="GO:0031298">
    <property type="term" value="C:replication fork protection complex"/>
    <property type="evidence" value="ECO:0007669"/>
    <property type="project" value="TreeGrafter"/>
</dbReference>
<dbReference type="Proteomes" id="UP000276133">
    <property type="component" value="Unassembled WGS sequence"/>
</dbReference>
<dbReference type="InterPro" id="IPR006906">
    <property type="entry name" value="Timeless_N"/>
</dbReference>
<evidence type="ECO:0000259" key="5">
    <source>
        <dbReference type="Pfam" id="PF04821"/>
    </source>
</evidence>
<evidence type="ECO:0000256" key="4">
    <source>
        <dbReference type="SAM" id="MobiDB-lite"/>
    </source>
</evidence>
<keyword evidence="2" id="KW-0539">Nucleus</keyword>
<accession>A0A3M7P7E3</accession>